<evidence type="ECO:0000313" key="1">
    <source>
        <dbReference type="EMBL" id="MBB6175031.1"/>
    </source>
</evidence>
<organism evidence="1 2">
    <name type="scientific">Nocardiopsis mwathae</name>
    <dbReference type="NCBI Taxonomy" id="1472723"/>
    <lineage>
        <taxon>Bacteria</taxon>
        <taxon>Bacillati</taxon>
        <taxon>Actinomycetota</taxon>
        <taxon>Actinomycetes</taxon>
        <taxon>Streptosporangiales</taxon>
        <taxon>Nocardiopsidaceae</taxon>
        <taxon>Nocardiopsis</taxon>
    </lineage>
</organism>
<dbReference type="Proteomes" id="UP000546642">
    <property type="component" value="Unassembled WGS sequence"/>
</dbReference>
<proteinExistence type="predicted"/>
<evidence type="ECO:0000313" key="2">
    <source>
        <dbReference type="Proteomes" id="UP000546642"/>
    </source>
</evidence>
<name>A0A7W9YPU0_9ACTN</name>
<accession>A0A7W9YPU0</accession>
<gene>
    <name evidence="1" type="ORF">HNR23_005091</name>
</gene>
<sequence length="93" mass="10557">MSMATKKVTITIPEDLLEEIRAEVDERGISAYFTEAVRQKRDRDLLAELFDWLQEEYGPVSESARAAAWAELAEIDAEHETRRASARESEDAA</sequence>
<protein>
    <submittedName>
        <fullName evidence="1">Metal-responsive CopG/Arc/MetJ family transcriptional regulator</fullName>
    </submittedName>
</protein>
<keyword evidence="2" id="KW-1185">Reference proteome</keyword>
<dbReference type="EMBL" id="JACHDS010000001">
    <property type="protein sequence ID" value="MBB6175031.1"/>
    <property type="molecule type" value="Genomic_DNA"/>
</dbReference>
<dbReference type="AlphaFoldDB" id="A0A7W9YPU0"/>
<comment type="caution">
    <text evidence="1">The sequence shown here is derived from an EMBL/GenBank/DDBJ whole genome shotgun (WGS) entry which is preliminary data.</text>
</comment>
<reference evidence="1 2" key="1">
    <citation type="submission" date="2020-08" db="EMBL/GenBank/DDBJ databases">
        <title>Sequencing the genomes of 1000 actinobacteria strains.</title>
        <authorList>
            <person name="Klenk H.-P."/>
        </authorList>
    </citation>
    <scope>NUCLEOTIDE SEQUENCE [LARGE SCALE GENOMIC DNA]</scope>
    <source>
        <strain evidence="1 2">DSM 46659</strain>
    </source>
</reference>